<evidence type="ECO:0000313" key="1">
    <source>
        <dbReference type="EMBL" id="PWK83282.1"/>
    </source>
</evidence>
<reference evidence="1 2" key="1">
    <citation type="submission" date="2018-05" db="EMBL/GenBank/DDBJ databases">
        <title>Genomic Encyclopedia of Type Strains, Phase IV (KMG-IV): sequencing the most valuable type-strain genomes for metagenomic binning, comparative biology and taxonomic classification.</title>
        <authorList>
            <person name="Goeker M."/>
        </authorList>
    </citation>
    <scope>NUCLEOTIDE SEQUENCE [LARGE SCALE GENOMIC DNA]</scope>
    <source>
        <strain evidence="1 2">DSM 45480</strain>
    </source>
</reference>
<dbReference type="EMBL" id="QGHB01000011">
    <property type="protein sequence ID" value="PWK83282.1"/>
    <property type="molecule type" value="Genomic_DNA"/>
</dbReference>
<name>A0A316HT33_9PSEU</name>
<organism evidence="1 2">
    <name type="scientific">Lentzea atacamensis</name>
    <dbReference type="NCBI Taxonomy" id="531938"/>
    <lineage>
        <taxon>Bacteria</taxon>
        <taxon>Bacillati</taxon>
        <taxon>Actinomycetota</taxon>
        <taxon>Actinomycetes</taxon>
        <taxon>Pseudonocardiales</taxon>
        <taxon>Pseudonocardiaceae</taxon>
        <taxon>Lentzea</taxon>
    </lineage>
</organism>
<accession>A0A316HT33</accession>
<dbReference type="Proteomes" id="UP000246005">
    <property type="component" value="Unassembled WGS sequence"/>
</dbReference>
<dbReference type="AlphaFoldDB" id="A0A316HT33"/>
<sequence length="35" mass="3857">MAPSDATFRRMACRIAVYGVALHATLTHLENRLNG</sequence>
<protein>
    <submittedName>
        <fullName evidence="1">Uncharacterized protein</fullName>
    </submittedName>
</protein>
<comment type="caution">
    <text evidence="1">The sequence shown here is derived from an EMBL/GenBank/DDBJ whole genome shotgun (WGS) entry which is preliminary data.</text>
</comment>
<proteinExistence type="predicted"/>
<evidence type="ECO:0000313" key="2">
    <source>
        <dbReference type="Proteomes" id="UP000246005"/>
    </source>
</evidence>
<gene>
    <name evidence="1" type="ORF">C8D88_111167</name>
</gene>